<feature type="transmembrane region" description="Helical" evidence="1">
    <location>
        <begin position="164"/>
        <end position="186"/>
    </location>
</feature>
<keyword evidence="1" id="KW-0812">Transmembrane</keyword>
<feature type="transmembrane region" description="Helical" evidence="1">
    <location>
        <begin position="49"/>
        <end position="68"/>
    </location>
</feature>
<organism evidence="2 3">
    <name type="scientific">Thalassospira profundimaris</name>
    <dbReference type="NCBI Taxonomy" id="502049"/>
    <lineage>
        <taxon>Bacteria</taxon>
        <taxon>Pseudomonadati</taxon>
        <taxon>Pseudomonadota</taxon>
        <taxon>Alphaproteobacteria</taxon>
        <taxon>Rhodospirillales</taxon>
        <taxon>Thalassospiraceae</taxon>
        <taxon>Thalassospira</taxon>
    </lineage>
</organism>
<gene>
    <name evidence="2" type="ORF">TH19_10100</name>
</gene>
<evidence type="ECO:0000256" key="1">
    <source>
        <dbReference type="SAM" id="Phobius"/>
    </source>
</evidence>
<feature type="transmembrane region" description="Helical" evidence="1">
    <location>
        <begin position="355"/>
        <end position="376"/>
    </location>
</feature>
<evidence type="ECO:0000313" key="3">
    <source>
        <dbReference type="Proteomes" id="UP000253226"/>
    </source>
</evidence>
<feature type="transmembrane region" description="Helical" evidence="1">
    <location>
        <begin position="221"/>
        <end position="240"/>
    </location>
</feature>
<feature type="transmembrane region" description="Helical" evidence="1">
    <location>
        <begin position="98"/>
        <end position="118"/>
    </location>
</feature>
<proteinExistence type="predicted"/>
<feature type="transmembrane region" description="Helical" evidence="1">
    <location>
        <begin position="286"/>
        <end position="306"/>
    </location>
</feature>
<dbReference type="EMBL" id="JPWF01000005">
    <property type="protein sequence ID" value="RCK37593.1"/>
    <property type="molecule type" value="Genomic_DNA"/>
</dbReference>
<protein>
    <recommendedName>
        <fullName evidence="4">NnrS family protein</fullName>
    </recommendedName>
</protein>
<evidence type="ECO:0000313" key="2">
    <source>
        <dbReference type="EMBL" id="RCK37593.1"/>
    </source>
</evidence>
<dbReference type="OrthoDB" id="7344092at2"/>
<evidence type="ECO:0008006" key="4">
    <source>
        <dbReference type="Google" id="ProtNLM"/>
    </source>
</evidence>
<feature type="transmembrane region" description="Helical" evidence="1">
    <location>
        <begin position="261"/>
        <end position="280"/>
    </location>
</feature>
<dbReference type="RefSeq" id="WP_114102130.1">
    <property type="nucleotide sequence ID" value="NZ_JPWF01000005.1"/>
</dbReference>
<sequence>MRVIRTAFANLFVMAGGIAIVAVPLQVLLWIPDYFSVLSVLPIPQRSFWHGHALLVGYSQVVLGGYLLTRPGNRVIVPFSLFWLIAQISIFIPEPAGIYIGTFASISVFALLFIHAGLQFFRAAKRWKSALPGLVIGLLLLSEIIFQAGQVLQEPSASEVALRGVIWLLIILVFLMGGRIIAAATSGALQKRDMYQPYMAQGRLETYGVIALLVTGLSDLLVLPVAITTFFGAVAATIIARRLWNWRVWRVIDAFDLTSLHMGYAMLAIGLIFYICQISIGDAPSLVGLHGVMIGGFALLSITIMCRTVLQRLRFALVLPITMRIASVCILGAAITRMAAFQTVGTTEFLIASSLLWVAAFTLFLSTLVGIIWRFYKQPSSNGPPQNDHPFKT</sequence>
<dbReference type="AlphaFoldDB" id="A0A367W841"/>
<dbReference type="Proteomes" id="UP000253226">
    <property type="component" value="Unassembled WGS sequence"/>
</dbReference>
<reference evidence="2 3" key="1">
    <citation type="submission" date="2014-07" db="EMBL/GenBank/DDBJ databases">
        <title>Draft genome sequence of Thalassospira profundimaris 35.</title>
        <authorList>
            <person name="Lai Q."/>
            <person name="Shao Z."/>
        </authorList>
    </citation>
    <scope>NUCLEOTIDE SEQUENCE [LARGE SCALE GENOMIC DNA]</scope>
    <source>
        <strain evidence="2 3">35</strain>
    </source>
</reference>
<feature type="transmembrane region" description="Helical" evidence="1">
    <location>
        <begin position="130"/>
        <end position="152"/>
    </location>
</feature>
<dbReference type="Pfam" id="PF05940">
    <property type="entry name" value="NnrS"/>
    <property type="match status" value="1"/>
</dbReference>
<feature type="transmembrane region" description="Helical" evidence="1">
    <location>
        <begin position="7"/>
        <end position="29"/>
    </location>
</feature>
<dbReference type="InterPro" id="IPR010266">
    <property type="entry name" value="NnrS"/>
</dbReference>
<accession>A0A367W841</accession>
<comment type="caution">
    <text evidence="2">The sequence shown here is derived from an EMBL/GenBank/DDBJ whole genome shotgun (WGS) entry which is preliminary data.</text>
</comment>
<feature type="transmembrane region" description="Helical" evidence="1">
    <location>
        <begin position="75"/>
        <end position="92"/>
    </location>
</feature>
<keyword evidence="1" id="KW-1133">Transmembrane helix</keyword>
<feature type="transmembrane region" description="Helical" evidence="1">
    <location>
        <begin position="198"/>
        <end position="215"/>
    </location>
</feature>
<name>A0A367W841_9PROT</name>
<keyword evidence="1" id="KW-0472">Membrane</keyword>
<feature type="transmembrane region" description="Helical" evidence="1">
    <location>
        <begin position="313"/>
        <end position="335"/>
    </location>
</feature>